<dbReference type="RefSeq" id="WP_341876589.1">
    <property type="nucleotide sequence ID" value="NZ_CP121687.1"/>
</dbReference>
<dbReference type="InterPro" id="IPR027417">
    <property type="entry name" value="P-loop_NTPase"/>
</dbReference>
<evidence type="ECO:0000313" key="2">
    <source>
        <dbReference type="Proteomes" id="UP001486565"/>
    </source>
</evidence>
<dbReference type="EMBL" id="CP121687">
    <property type="protein sequence ID" value="WZL69602.1"/>
    <property type="molecule type" value="Genomic_DNA"/>
</dbReference>
<protein>
    <submittedName>
        <fullName evidence="1">Cytidylate kinase-like family protein</fullName>
    </submittedName>
</protein>
<gene>
    <name evidence="1" type="ORF">QBE51_12565</name>
</gene>
<keyword evidence="2" id="KW-1185">Reference proteome</keyword>
<evidence type="ECO:0000313" key="1">
    <source>
        <dbReference type="EMBL" id="WZL69602.1"/>
    </source>
</evidence>
<proteinExistence type="predicted"/>
<name>A0ABZ2Y6J4_9FIRM</name>
<dbReference type="SUPFAM" id="SSF52540">
    <property type="entry name" value="P-loop containing nucleoside triphosphate hydrolases"/>
    <property type="match status" value="1"/>
</dbReference>
<reference evidence="1 2" key="1">
    <citation type="submission" date="2023-03" db="EMBL/GenBank/DDBJ databases">
        <title>Novel Species.</title>
        <authorList>
            <person name="Ma S."/>
        </authorList>
    </citation>
    <scope>NUCLEOTIDE SEQUENCE [LARGE SCALE GENOMIC DNA]</scope>
    <source>
        <strain evidence="1 2">LIND6LT2</strain>
    </source>
</reference>
<accession>A0ABZ2Y6J4</accession>
<dbReference type="Gene3D" id="3.40.50.300">
    <property type="entry name" value="P-loop containing nucleotide triphosphate hydrolases"/>
    <property type="match status" value="1"/>
</dbReference>
<dbReference type="Pfam" id="PF13189">
    <property type="entry name" value="Cytidylate_kin2"/>
    <property type="match status" value="1"/>
</dbReference>
<dbReference type="Proteomes" id="UP001486565">
    <property type="component" value="Chromosome"/>
</dbReference>
<organism evidence="1 2">
    <name type="scientific">Defluviitalea saccharophila</name>
    <dbReference type="NCBI Taxonomy" id="879970"/>
    <lineage>
        <taxon>Bacteria</taxon>
        <taxon>Bacillati</taxon>
        <taxon>Bacillota</taxon>
        <taxon>Clostridia</taxon>
        <taxon>Lachnospirales</taxon>
        <taxon>Defluviitaleaceae</taxon>
        <taxon>Defluviitalea</taxon>
    </lineage>
</organism>
<sequence>MKKIITISREFGAGGGEIGLKVAQALNYHHYDKELILKAAKDSQVDVESLLKWDERVPREFGFAQSLFDFYNRPLSEKLFDAQQRVIKAIAEKGNCVIVGRNANAILKEYDHVLHVFVHADFYWRLNRMKGKMPDATEHKISEQIRAIDKMRRKYCTYYTNTEFGVADYYDVCFNTSKLGIDACVEIICNLAKQ</sequence>